<evidence type="ECO:0000256" key="1">
    <source>
        <dbReference type="SAM" id="Coils"/>
    </source>
</evidence>
<reference evidence="3" key="1">
    <citation type="journal article" date="2019" name="Int. J. Syst. Evol. Microbiol.">
        <title>The Global Catalogue of Microorganisms (GCM) 10K type strain sequencing project: providing services to taxonomists for standard genome sequencing and annotation.</title>
        <authorList>
            <consortium name="The Broad Institute Genomics Platform"/>
            <consortium name="The Broad Institute Genome Sequencing Center for Infectious Disease"/>
            <person name="Wu L."/>
            <person name="Ma J."/>
        </authorList>
    </citation>
    <scope>NUCLEOTIDE SEQUENCE [LARGE SCALE GENOMIC DNA]</scope>
    <source>
        <strain evidence="3">JCM 17111</strain>
    </source>
</reference>
<organism evidence="2 3">
    <name type="scientific">Snuella lapsa</name>
    <dbReference type="NCBI Taxonomy" id="870481"/>
    <lineage>
        <taxon>Bacteria</taxon>
        <taxon>Pseudomonadati</taxon>
        <taxon>Bacteroidota</taxon>
        <taxon>Flavobacteriia</taxon>
        <taxon>Flavobacteriales</taxon>
        <taxon>Flavobacteriaceae</taxon>
        <taxon>Snuella</taxon>
    </lineage>
</organism>
<proteinExistence type="predicted"/>
<dbReference type="Proteomes" id="UP001500954">
    <property type="component" value="Unassembled WGS sequence"/>
</dbReference>
<protein>
    <submittedName>
        <fullName evidence="2">Uncharacterized protein</fullName>
    </submittedName>
</protein>
<feature type="coiled-coil region" evidence="1">
    <location>
        <begin position="239"/>
        <end position="274"/>
    </location>
</feature>
<accession>A0ABP6X242</accession>
<dbReference type="RefSeq" id="WP_345004619.1">
    <property type="nucleotide sequence ID" value="NZ_BAABCY010000027.1"/>
</dbReference>
<keyword evidence="3" id="KW-1185">Reference proteome</keyword>
<name>A0ABP6X242_9FLAO</name>
<evidence type="ECO:0000313" key="2">
    <source>
        <dbReference type="EMBL" id="GAA3560253.1"/>
    </source>
</evidence>
<sequence length="348" mass="41031">MEAKELTRKELYDLVWSKPISTLSKQFHVKSSYLKEQCTKFNIPTPKSGYWTKIKHGKDVEKTELNGDEDLIIKLETINDKLDKKRVIVPAKLSKSHKLVAIAKKDLANKKLSYRYASKGMITTSKGILNITVTPKLVSRALIFMDLFVKLAEERGFKIWFKEYYGTVVSLHGIDSPIYLREKNKRIIVRNNGLWNETELEPIGELAFKRDDYPRKEWHDSKSVKLEAKIPSIIDYFEEQAIKERAEKIEREKWREEQKRKQKIEDDLKELRNSEIEKFNLLYEDSTRYYKAEQLRGFINAKKEYASKTSSMSQSLKSWINWANEKADWLDPLVKREDTILGDYESFK</sequence>
<comment type="caution">
    <text evidence="2">The sequence shown here is derived from an EMBL/GenBank/DDBJ whole genome shotgun (WGS) entry which is preliminary data.</text>
</comment>
<gene>
    <name evidence="2" type="ORF">GCM10022395_08830</name>
</gene>
<evidence type="ECO:0000313" key="3">
    <source>
        <dbReference type="Proteomes" id="UP001500954"/>
    </source>
</evidence>
<keyword evidence="1" id="KW-0175">Coiled coil</keyword>
<dbReference type="EMBL" id="BAABCY010000027">
    <property type="protein sequence ID" value="GAA3560253.1"/>
    <property type="molecule type" value="Genomic_DNA"/>
</dbReference>